<organism evidence="1 2">
    <name type="scientific">Azorhizophilus paspali</name>
    <name type="common">Azotobacter paspali</name>
    <dbReference type="NCBI Taxonomy" id="69963"/>
    <lineage>
        <taxon>Bacteria</taxon>
        <taxon>Pseudomonadati</taxon>
        <taxon>Pseudomonadota</taxon>
        <taxon>Gammaproteobacteria</taxon>
        <taxon>Pseudomonadales</taxon>
        <taxon>Pseudomonadaceae</taxon>
        <taxon>Azorhizophilus</taxon>
    </lineage>
</organism>
<sequence length="99" mass="11449">MASKLDLYRPDHGRRPYWLGLLLALDQFANALLGGYVDETLSSRAHREGWTHVERLIDCLFWWDRQGEIGHCELAFYGELVREHFPPAADPEPMPARSL</sequence>
<keyword evidence="2" id="KW-1185">Reference proteome</keyword>
<reference evidence="1 2" key="1">
    <citation type="submission" date="2024-09" db="EMBL/GenBank/DDBJ databases">
        <authorList>
            <person name="Sun Q."/>
            <person name="Mori K."/>
        </authorList>
    </citation>
    <scope>NUCLEOTIDE SEQUENCE [LARGE SCALE GENOMIC DNA]</scope>
    <source>
        <strain evidence="1 2">NCAIM B.01794</strain>
    </source>
</reference>
<dbReference type="EMBL" id="JBHLSS010000028">
    <property type="protein sequence ID" value="MFC0708837.1"/>
    <property type="molecule type" value="Genomic_DNA"/>
</dbReference>
<evidence type="ECO:0000313" key="1">
    <source>
        <dbReference type="EMBL" id="MFC0708837.1"/>
    </source>
</evidence>
<proteinExistence type="predicted"/>
<dbReference type="Proteomes" id="UP001589891">
    <property type="component" value="Unassembled WGS sequence"/>
</dbReference>
<protein>
    <submittedName>
        <fullName evidence="1">Uncharacterized protein</fullName>
    </submittedName>
</protein>
<accession>A0ABV6SH28</accession>
<dbReference type="RefSeq" id="WP_376943169.1">
    <property type="nucleotide sequence ID" value="NZ_JBHLSS010000028.1"/>
</dbReference>
<evidence type="ECO:0000313" key="2">
    <source>
        <dbReference type="Proteomes" id="UP001589891"/>
    </source>
</evidence>
<comment type="caution">
    <text evidence="1">The sequence shown here is derived from an EMBL/GenBank/DDBJ whole genome shotgun (WGS) entry which is preliminary data.</text>
</comment>
<name>A0ABV6SH28_AZOPA</name>
<gene>
    <name evidence="1" type="ORF">ACFFGX_04255</name>
</gene>